<name>A0A0C9WFH8_9AGAM</name>
<dbReference type="AlphaFoldDB" id="A0A0C9WFH8"/>
<dbReference type="Proteomes" id="UP000053820">
    <property type="component" value="Unassembled WGS sequence"/>
</dbReference>
<keyword evidence="1" id="KW-0472">Membrane</keyword>
<sequence>YVQYMWNQPVMVMSEISYFLILWLTDALILWRFIMFYRPLRYARWVIPLPCAMYLSVIGRPLLSALILLMILTAFLSMLNCLVFQQEAGLDQSFYVSVNLPIAYYALSLSLNVLTALMISIRLYIHKKELERVLGKGFGTPYTSITTILVESAATYGIWSFIAIILYAEGNPGSSILLGSLSQIQVIAPLLIILWIARGKAWNNKTQAALSTIQFVAAPVRGSVVVDGFAGVREDVIELGGLVQDSGDSLRDKQSR</sequence>
<keyword evidence="1" id="KW-1133">Transmembrane helix</keyword>
<feature type="transmembrane region" description="Helical" evidence="1">
    <location>
        <begin position="16"/>
        <end position="34"/>
    </location>
</feature>
<dbReference type="HOGENOM" id="CLU_108577_0_0_1"/>
<proteinExistence type="predicted"/>
<dbReference type="OrthoDB" id="2641762at2759"/>
<keyword evidence="3" id="KW-1185">Reference proteome</keyword>
<feature type="transmembrane region" description="Helical" evidence="1">
    <location>
        <begin position="174"/>
        <end position="197"/>
    </location>
</feature>
<evidence type="ECO:0000313" key="3">
    <source>
        <dbReference type="Proteomes" id="UP000053820"/>
    </source>
</evidence>
<organism evidence="2 3">
    <name type="scientific">Hydnomerulius pinastri MD-312</name>
    <dbReference type="NCBI Taxonomy" id="994086"/>
    <lineage>
        <taxon>Eukaryota</taxon>
        <taxon>Fungi</taxon>
        <taxon>Dikarya</taxon>
        <taxon>Basidiomycota</taxon>
        <taxon>Agaricomycotina</taxon>
        <taxon>Agaricomycetes</taxon>
        <taxon>Agaricomycetidae</taxon>
        <taxon>Boletales</taxon>
        <taxon>Boletales incertae sedis</taxon>
        <taxon>Leucogyrophana</taxon>
    </lineage>
</organism>
<evidence type="ECO:0000313" key="2">
    <source>
        <dbReference type="EMBL" id="KIJ64187.1"/>
    </source>
</evidence>
<feature type="transmembrane region" description="Helical" evidence="1">
    <location>
        <begin position="145"/>
        <end position="168"/>
    </location>
</feature>
<reference evidence="2 3" key="1">
    <citation type="submission" date="2014-04" db="EMBL/GenBank/DDBJ databases">
        <title>Evolutionary Origins and Diversification of the Mycorrhizal Mutualists.</title>
        <authorList>
            <consortium name="DOE Joint Genome Institute"/>
            <consortium name="Mycorrhizal Genomics Consortium"/>
            <person name="Kohler A."/>
            <person name="Kuo A."/>
            <person name="Nagy L.G."/>
            <person name="Floudas D."/>
            <person name="Copeland A."/>
            <person name="Barry K.W."/>
            <person name="Cichocki N."/>
            <person name="Veneault-Fourrey C."/>
            <person name="LaButti K."/>
            <person name="Lindquist E.A."/>
            <person name="Lipzen A."/>
            <person name="Lundell T."/>
            <person name="Morin E."/>
            <person name="Murat C."/>
            <person name="Riley R."/>
            <person name="Ohm R."/>
            <person name="Sun H."/>
            <person name="Tunlid A."/>
            <person name="Henrissat B."/>
            <person name="Grigoriev I.V."/>
            <person name="Hibbett D.S."/>
            <person name="Martin F."/>
        </authorList>
    </citation>
    <scope>NUCLEOTIDE SEQUENCE [LARGE SCALE GENOMIC DNA]</scope>
    <source>
        <strain evidence="2 3">MD-312</strain>
    </source>
</reference>
<keyword evidence="1" id="KW-0812">Transmembrane</keyword>
<feature type="transmembrane region" description="Helical" evidence="1">
    <location>
        <begin position="105"/>
        <end position="125"/>
    </location>
</feature>
<feature type="transmembrane region" description="Helical" evidence="1">
    <location>
        <begin position="62"/>
        <end position="85"/>
    </location>
</feature>
<gene>
    <name evidence="2" type="ORF">HYDPIDRAFT_90706</name>
</gene>
<dbReference type="EMBL" id="KN839847">
    <property type="protein sequence ID" value="KIJ64187.1"/>
    <property type="molecule type" value="Genomic_DNA"/>
</dbReference>
<feature type="non-terminal residue" evidence="2">
    <location>
        <position position="256"/>
    </location>
</feature>
<accession>A0A0C9WFH8</accession>
<protein>
    <submittedName>
        <fullName evidence="2">Uncharacterized protein</fullName>
    </submittedName>
</protein>
<evidence type="ECO:0000256" key="1">
    <source>
        <dbReference type="SAM" id="Phobius"/>
    </source>
</evidence>